<dbReference type="InterPro" id="IPR007492">
    <property type="entry name" value="LytTR_DNA-bd_dom"/>
</dbReference>
<feature type="domain" description="HTH LytTR-type" evidence="5">
    <location>
        <begin position="158"/>
        <end position="246"/>
    </location>
</feature>
<dbReference type="InterPro" id="IPR011006">
    <property type="entry name" value="CheY-like_superfamily"/>
</dbReference>
<name>A0A2G3DXA4_9FIRM</name>
<evidence type="ECO:0000313" key="6">
    <source>
        <dbReference type="EMBL" id="PHU35662.1"/>
    </source>
</evidence>
<dbReference type="Gene3D" id="3.40.50.2300">
    <property type="match status" value="1"/>
</dbReference>
<reference evidence="6" key="1">
    <citation type="submission" date="2017-10" db="EMBL/GenBank/DDBJ databases">
        <title>Resolving the taxonomy of Roseburia spp., Eubacterium rectale and Agathobacter spp. through phylogenomic analysis.</title>
        <authorList>
            <person name="Sheridan P.O."/>
            <person name="Walker A.W."/>
            <person name="Duncan S.H."/>
            <person name="Scott K.P."/>
            <person name="Toole P.W.O."/>
            <person name="Luis P."/>
            <person name="Flint H.J."/>
        </authorList>
    </citation>
    <scope>NUCLEOTIDE SEQUENCE [LARGE SCALE GENOMIC DNA]</scope>
    <source>
        <strain evidence="7">JK10</strain>
        <strain evidence="6">JK626</strain>
    </source>
</reference>
<dbReference type="EMBL" id="PDYH01000019">
    <property type="protein sequence ID" value="PHU40437.1"/>
    <property type="molecule type" value="Genomic_DNA"/>
</dbReference>
<evidence type="ECO:0000259" key="4">
    <source>
        <dbReference type="PROSITE" id="PS50110"/>
    </source>
</evidence>
<dbReference type="PANTHER" id="PTHR37299:SF1">
    <property type="entry name" value="STAGE 0 SPORULATION PROTEIN A HOMOLOG"/>
    <property type="match status" value="1"/>
</dbReference>
<sequence length="253" mass="29155">MKYWFVFSRGYLSMGRTTIGICDDELEICNATKKMILSLLTKLYGDDDEYFALKIYDSAAGLLHDIDEIDIAFLDVEMPVMDGMGAGNRIYKVNPNCKIIIATSNDKRYSEAFKFNAHRYLNKPLRESEVEEAIVSAINKTVGNSTLELFRNRIKYNVKQSDILYIKSFNGSVEVYTANNVFTKSVSLDQIENELDERIFYRIHRQYIVGFKNIKSVSKNIIELTNGEKLTISRRKLLSFEKAYIEYDLNFGG</sequence>
<dbReference type="SMART" id="SM00850">
    <property type="entry name" value="LytTR"/>
    <property type="match status" value="1"/>
</dbReference>
<dbReference type="InterPro" id="IPR046947">
    <property type="entry name" value="LytR-like"/>
</dbReference>
<dbReference type="Proteomes" id="UP000225889">
    <property type="component" value="Unassembled WGS sequence"/>
</dbReference>
<evidence type="ECO:0000313" key="8">
    <source>
        <dbReference type="Proteomes" id="UP000224317"/>
    </source>
</evidence>
<dbReference type="PROSITE" id="PS50930">
    <property type="entry name" value="HTH_LYTTR"/>
    <property type="match status" value="1"/>
</dbReference>
<accession>A0A2G3DXA4</accession>
<dbReference type="GO" id="GO:0000156">
    <property type="term" value="F:phosphorelay response regulator activity"/>
    <property type="evidence" value="ECO:0007669"/>
    <property type="project" value="InterPro"/>
</dbReference>
<proteinExistence type="predicted"/>
<evidence type="ECO:0000256" key="1">
    <source>
        <dbReference type="ARBA" id="ARBA00018672"/>
    </source>
</evidence>
<dbReference type="Pfam" id="PF00072">
    <property type="entry name" value="Response_reg"/>
    <property type="match status" value="1"/>
</dbReference>
<reference evidence="6" key="2">
    <citation type="submission" date="2017-10" db="EMBL/GenBank/DDBJ databases">
        <authorList>
            <person name="Banno H."/>
            <person name="Chua N.-H."/>
        </authorList>
    </citation>
    <scope>NUCLEOTIDE SEQUENCE [LARGE SCALE GENOMIC DNA]</scope>
    <source>
        <strain evidence="7">JK10</strain>
        <strain evidence="6">JK626</strain>
    </source>
</reference>
<dbReference type="Gene3D" id="2.40.50.1020">
    <property type="entry name" value="LytTr DNA-binding domain"/>
    <property type="match status" value="1"/>
</dbReference>
<gene>
    <name evidence="7" type="ORF">CSX00_05985</name>
    <name evidence="6" type="ORF">CSX01_03420</name>
</gene>
<evidence type="ECO:0000259" key="5">
    <source>
        <dbReference type="PROSITE" id="PS50930"/>
    </source>
</evidence>
<evidence type="ECO:0000256" key="3">
    <source>
        <dbReference type="PROSITE-ProRule" id="PRU00169"/>
    </source>
</evidence>
<dbReference type="PANTHER" id="PTHR37299">
    <property type="entry name" value="TRANSCRIPTIONAL REGULATOR-RELATED"/>
    <property type="match status" value="1"/>
</dbReference>
<dbReference type="SUPFAM" id="SSF52172">
    <property type="entry name" value="CheY-like"/>
    <property type="match status" value="1"/>
</dbReference>
<comment type="function">
    <text evidence="2">May play the central regulatory role in sporulation. It may be an element of the effector pathway responsible for the activation of sporulation genes in response to nutritional stress. Spo0A may act in concert with spo0H (a sigma factor) to control the expression of some genes that are critical to the sporulation process.</text>
</comment>
<dbReference type="Pfam" id="PF04397">
    <property type="entry name" value="LytTR"/>
    <property type="match status" value="1"/>
</dbReference>
<organism evidence="6 9">
    <name type="scientific">Pseudobutyrivibrio ruminis</name>
    <dbReference type="NCBI Taxonomy" id="46206"/>
    <lineage>
        <taxon>Bacteria</taxon>
        <taxon>Bacillati</taxon>
        <taxon>Bacillota</taxon>
        <taxon>Clostridia</taxon>
        <taxon>Lachnospirales</taxon>
        <taxon>Lachnospiraceae</taxon>
        <taxon>Pseudobutyrivibrio</taxon>
    </lineage>
</organism>
<evidence type="ECO:0000313" key="9">
    <source>
        <dbReference type="Proteomes" id="UP000225889"/>
    </source>
</evidence>
<evidence type="ECO:0000256" key="2">
    <source>
        <dbReference type="ARBA" id="ARBA00024867"/>
    </source>
</evidence>
<feature type="domain" description="Response regulatory" evidence="4">
    <location>
        <begin position="18"/>
        <end position="138"/>
    </location>
</feature>
<dbReference type="Proteomes" id="UP000224317">
    <property type="component" value="Unassembled WGS sequence"/>
</dbReference>
<dbReference type="AlphaFoldDB" id="A0A2G3DXA4"/>
<protein>
    <recommendedName>
        <fullName evidence="1">Stage 0 sporulation protein A homolog</fullName>
    </recommendedName>
</protein>
<dbReference type="PROSITE" id="PS50110">
    <property type="entry name" value="RESPONSE_REGULATORY"/>
    <property type="match status" value="1"/>
</dbReference>
<dbReference type="InterPro" id="IPR001789">
    <property type="entry name" value="Sig_transdc_resp-reg_receiver"/>
</dbReference>
<dbReference type="SMART" id="SM00448">
    <property type="entry name" value="REC"/>
    <property type="match status" value="1"/>
</dbReference>
<keyword evidence="3" id="KW-0597">Phosphoprotein</keyword>
<feature type="modified residue" description="4-aspartylphosphate" evidence="3">
    <location>
        <position position="75"/>
    </location>
</feature>
<comment type="caution">
    <text evidence="6">The sequence shown here is derived from an EMBL/GenBank/DDBJ whole genome shotgun (WGS) entry which is preliminary data.</text>
</comment>
<evidence type="ECO:0000313" key="7">
    <source>
        <dbReference type="EMBL" id="PHU40437.1"/>
    </source>
</evidence>
<keyword evidence="8" id="KW-1185">Reference proteome</keyword>
<dbReference type="GO" id="GO:0003677">
    <property type="term" value="F:DNA binding"/>
    <property type="evidence" value="ECO:0007669"/>
    <property type="project" value="InterPro"/>
</dbReference>
<dbReference type="EMBL" id="PDYF01000008">
    <property type="protein sequence ID" value="PHU35662.1"/>
    <property type="molecule type" value="Genomic_DNA"/>
</dbReference>